<dbReference type="Pfam" id="PF00535">
    <property type="entry name" value="Glycos_transf_2"/>
    <property type="match status" value="1"/>
</dbReference>
<name>A0A0A8J4L6_ECOLX</name>
<dbReference type="GO" id="GO:0016758">
    <property type="term" value="F:hexosyltransferase activity"/>
    <property type="evidence" value="ECO:0007669"/>
    <property type="project" value="UniProtKB-ARBA"/>
</dbReference>
<feature type="domain" description="Glycosyltransferase 2-like" evidence="1">
    <location>
        <begin position="10"/>
        <end position="178"/>
    </location>
</feature>
<evidence type="ECO:0000259" key="1">
    <source>
        <dbReference type="Pfam" id="PF00535"/>
    </source>
</evidence>
<dbReference type="PANTHER" id="PTHR22916:SF3">
    <property type="entry name" value="UDP-GLCNAC:BETAGAL BETA-1,3-N-ACETYLGLUCOSAMINYLTRANSFERASE-LIKE PROTEIN 1"/>
    <property type="match status" value="1"/>
</dbReference>
<proteinExistence type="predicted"/>
<reference evidence="2" key="1">
    <citation type="journal article" date="2014" name="DNA Res.">
        <title>A complete view of the genetic diversity of the Escherichia coli O-antigen biosynthesis gene cluster.</title>
        <authorList>
            <person name="Iguchi A."/>
            <person name="Iyoda S."/>
            <person name="Kikuchi T."/>
            <person name="Ogura Y."/>
            <person name="Katsura K."/>
            <person name="Ohnishi M."/>
            <person name="Hayashi T."/>
            <person name="Thomson N.R."/>
        </authorList>
    </citation>
    <scope>NUCLEOTIDE SEQUENCE</scope>
    <source>
        <strain evidence="2">P9c</strain>
    </source>
</reference>
<organism evidence="2">
    <name type="scientific">Escherichia coli</name>
    <dbReference type="NCBI Taxonomy" id="562"/>
    <lineage>
        <taxon>Bacteria</taxon>
        <taxon>Pseudomonadati</taxon>
        <taxon>Pseudomonadota</taxon>
        <taxon>Gammaproteobacteria</taxon>
        <taxon>Enterobacterales</taxon>
        <taxon>Enterobacteriaceae</taxon>
        <taxon>Escherichia</taxon>
    </lineage>
</organism>
<dbReference type="InterPro" id="IPR029044">
    <property type="entry name" value="Nucleotide-diphossugar_trans"/>
</dbReference>
<protein>
    <submittedName>
        <fullName evidence="2">Putative glycosyltransferase</fullName>
    </submittedName>
</protein>
<keyword evidence="2" id="KW-0808">Transferase</keyword>
<dbReference type="EMBL" id="AB812029">
    <property type="protein sequence ID" value="BAQ01186.1"/>
    <property type="molecule type" value="Genomic_DNA"/>
</dbReference>
<evidence type="ECO:0000313" key="2">
    <source>
        <dbReference type="EMBL" id="BAQ01186.1"/>
    </source>
</evidence>
<dbReference type="AlphaFoldDB" id="A0A0A8J4L6"/>
<dbReference type="Gene3D" id="3.90.550.10">
    <property type="entry name" value="Spore Coat Polysaccharide Biosynthesis Protein SpsA, Chain A"/>
    <property type="match status" value="1"/>
</dbReference>
<dbReference type="InterPro" id="IPR001173">
    <property type="entry name" value="Glyco_trans_2-like"/>
</dbReference>
<dbReference type="SUPFAM" id="SSF53448">
    <property type="entry name" value="Nucleotide-diphospho-sugar transferases"/>
    <property type="match status" value="1"/>
</dbReference>
<dbReference type="PANTHER" id="PTHR22916">
    <property type="entry name" value="GLYCOSYLTRANSFERASE"/>
    <property type="match status" value="1"/>
</dbReference>
<sequence>MLRMNKFITITVISYNSSATISDTLNSILQQTYNKKNIEVIISDDASKDNTLLIANDWKDKNKGIFNNIVIVSHSENKGVAANCNQAWKLAKGEWIKTIAADDMLLPNCIEENIKYVLNNSDAKIIFSDMIPFTSYGYEEPMKHDKKKINCSHSQQKKNILYQCYLLAPTAFINRKALADVGYADEAYPMIEDYPLWLRCLNNGYKFSYMEKNTVIYRQGDSLSQQNTKIGNISYMQSLYSFQKEKIWPQLPKWMIFKKWDDYILYKHKNSWIKIFGNEMTFFYRVFRKLVLLLRPYKMYLFAKKIIMK</sequence>
<accession>A0A0A8J4L6</accession>